<organism evidence="3 4">
    <name type="scientific">Coniella lustricola</name>
    <dbReference type="NCBI Taxonomy" id="2025994"/>
    <lineage>
        <taxon>Eukaryota</taxon>
        <taxon>Fungi</taxon>
        <taxon>Dikarya</taxon>
        <taxon>Ascomycota</taxon>
        <taxon>Pezizomycotina</taxon>
        <taxon>Sordariomycetes</taxon>
        <taxon>Sordariomycetidae</taxon>
        <taxon>Diaporthales</taxon>
        <taxon>Schizoparmaceae</taxon>
        <taxon>Coniella</taxon>
    </lineage>
</organism>
<dbReference type="GO" id="GO:0016702">
    <property type="term" value="F:oxidoreductase activity, acting on single donors with incorporation of molecular oxygen, incorporation of two atoms of oxygen"/>
    <property type="evidence" value="ECO:0007669"/>
    <property type="project" value="InterPro"/>
</dbReference>
<keyword evidence="3" id="KW-0560">Oxidoreductase</keyword>
<dbReference type="CDD" id="cd03457">
    <property type="entry name" value="intradiol_dioxygenase_like"/>
    <property type="match status" value="1"/>
</dbReference>
<proteinExistence type="predicted"/>
<evidence type="ECO:0000259" key="2">
    <source>
        <dbReference type="Pfam" id="PF00775"/>
    </source>
</evidence>
<keyword evidence="3" id="KW-0223">Dioxygenase</keyword>
<dbReference type="InterPro" id="IPR000627">
    <property type="entry name" value="Intradiol_dOase_C"/>
</dbReference>
<dbReference type="Pfam" id="PF00775">
    <property type="entry name" value="Dioxygenase_C"/>
    <property type="match status" value="1"/>
</dbReference>
<evidence type="ECO:0000256" key="1">
    <source>
        <dbReference type="SAM" id="SignalP"/>
    </source>
</evidence>
<reference evidence="3 4" key="1">
    <citation type="journal article" date="2018" name="Mycol. Prog.">
        <title>Coniella lustricola, a new species from submerged detritus.</title>
        <authorList>
            <person name="Raudabaugh D.B."/>
            <person name="Iturriaga T."/>
            <person name="Carver A."/>
            <person name="Mondo S."/>
            <person name="Pangilinan J."/>
            <person name="Lipzen A."/>
            <person name="He G."/>
            <person name="Amirebrahimi M."/>
            <person name="Grigoriev I.V."/>
            <person name="Miller A.N."/>
        </authorList>
    </citation>
    <scope>NUCLEOTIDE SEQUENCE [LARGE SCALE GENOMIC DNA]</scope>
    <source>
        <strain evidence="3 4">B22-T-1</strain>
    </source>
</reference>
<evidence type="ECO:0000313" key="4">
    <source>
        <dbReference type="Proteomes" id="UP000241462"/>
    </source>
</evidence>
<dbReference type="SUPFAM" id="SSF49482">
    <property type="entry name" value="Aromatic compound dioxygenase"/>
    <property type="match status" value="1"/>
</dbReference>
<dbReference type="PANTHER" id="PTHR34315">
    <property type="match status" value="1"/>
</dbReference>
<dbReference type="EMBL" id="KZ678471">
    <property type="protein sequence ID" value="PSR82750.1"/>
    <property type="molecule type" value="Genomic_DNA"/>
</dbReference>
<dbReference type="GO" id="GO:0005506">
    <property type="term" value="F:iron ion binding"/>
    <property type="evidence" value="ECO:0007669"/>
    <property type="project" value="InterPro"/>
</dbReference>
<sequence length="336" mass="37332">MRFMNLIRASCLAFIAAAHPQHHPRSEIDKLNLLSKRCQGPVAFSNKKRYEQRMRKRAEQKTSENATYTVVTEAPYYDVIQNDTCVLSPEITWGPYVYPNSQTLRQDMSEGQPGVPLTLDVGVMDIETCEPLEGVMVNFWHCNATGSYSSFTALSPNTPFLDLLTSLNISADDYNIGVTDLHTDNTTFLRGMWPTDANGMMEMKTVFPGFYVDRAIHIHVQVYHNWVLRSNGTISSGNIVSAGQLYFDETLEDEIMAISPYKQHTQINRTLNSDDSIFSDGFAGGYDPVISIVPADGLDVTKGMIGYVTIGVNTSAIETHSLGGLDEPVDDQGHDI</sequence>
<dbReference type="Proteomes" id="UP000241462">
    <property type="component" value="Unassembled WGS sequence"/>
</dbReference>
<dbReference type="InParanoid" id="A0A2T3A4M7"/>
<name>A0A2T3A4M7_9PEZI</name>
<feature type="chain" id="PRO_5015393850" evidence="1">
    <location>
        <begin position="21"/>
        <end position="336"/>
    </location>
</feature>
<dbReference type="Gene3D" id="2.60.130.10">
    <property type="entry name" value="Aromatic compound dioxygenase"/>
    <property type="match status" value="1"/>
</dbReference>
<feature type="signal peptide" evidence="1">
    <location>
        <begin position="1"/>
        <end position="20"/>
    </location>
</feature>
<dbReference type="STRING" id="2025994.A0A2T3A4M7"/>
<feature type="domain" description="Intradiol ring-cleavage dioxygenases" evidence="2">
    <location>
        <begin position="102"/>
        <end position="222"/>
    </location>
</feature>
<evidence type="ECO:0000313" key="3">
    <source>
        <dbReference type="EMBL" id="PSR82750.1"/>
    </source>
</evidence>
<dbReference type="PANTHER" id="PTHR34315:SF1">
    <property type="entry name" value="INTRADIOL RING-CLEAVAGE DIOXYGENASES DOMAIN-CONTAINING PROTEIN-RELATED"/>
    <property type="match status" value="1"/>
</dbReference>
<accession>A0A2T3A4M7</accession>
<dbReference type="AlphaFoldDB" id="A0A2T3A4M7"/>
<dbReference type="OrthoDB" id="121380at2759"/>
<keyword evidence="4" id="KW-1185">Reference proteome</keyword>
<dbReference type="InterPro" id="IPR015889">
    <property type="entry name" value="Intradiol_dOase_core"/>
</dbReference>
<gene>
    <name evidence="3" type="ORF">BD289DRAFT_436919</name>
</gene>
<protein>
    <submittedName>
        <fullName evidence="3">Dioxygenase</fullName>
    </submittedName>
</protein>
<keyword evidence="1" id="KW-0732">Signal</keyword>